<dbReference type="AlphaFoldDB" id="A0A931NJ59"/>
<comment type="caution">
    <text evidence="1">The sequence shown here is derived from an EMBL/GenBank/DDBJ whole genome shotgun (WGS) entry which is preliminary data.</text>
</comment>
<name>A0A931NJ59_9BURK</name>
<protein>
    <recommendedName>
        <fullName evidence="3">Lysozyme inhibitor LprI N-terminal domain-containing protein</fullName>
    </recommendedName>
</protein>
<dbReference type="RefSeq" id="WP_198112071.1">
    <property type="nucleotide sequence ID" value="NZ_JAEDAK010000011.1"/>
</dbReference>
<dbReference type="PANTHER" id="PTHR37549:SF1">
    <property type="entry name" value="LIPOPROTEIN LPRI"/>
    <property type="match status" value="1"/>
</dbReference>
<evidence type="ECO:0008006" key="3">
    <source>
        <dbReference type="Google" id="ProtNLM"/>
    </source>
</evidence>
<proteinExistence type="predicted"/>
<dbReference type="EMBL" id="JAEDAK010000011">
    <property type="protein sequence ID" value="MBH9578300.1"/>
    <property type="molecule type" value="Genomic_DNA"/>
</dbReference>
<dbReference type="PANTHER" id="PTHR37549">
    <property type="entry name" value="LIPOPROTEIN LPRI"/>
    <property type="match status" value="1"/>
</dbReference>
<dbReference type="Proteomes" id="UP000613266">
    <property type="component" value="Unassembled WGS sequence"/>
</dbReference>
<dbReference type="InterPro" id="IPR052755">
    <property type="entry name" value="Lysozyme_Inhibitor_LprI"/>
</dbReference>
<accession>A0A931NJ59</accession>
<sequence>MKALTFTLPIAAQGAAQAASFDCRKAQLPVERRLCANPELSALDEAVAAAFRAAQQQSIDTDPLRLDQQRWLRQQRNPCADDACLARVQRERLAQLQGWQAAAPWPADAAGHYLMPRRIQVLDVERQQWVSSAAADCLSLQPRPDGRWQLAVELVQANAHTCTLEGAAERVGEALELRPAESVLPDRPCRLRLRFKAHSLVLEDPEGHCRAQFCGVRAGFEGVEFLRRERAPAGAARCGAGE</sequence>
<keyword evidence="2" id="KW-1185">Reference proteome</keyword>
<evidence type="ECO:0000313" key="1">
    <source>
        <dbReference type="EMBL" id="MBH9578300.1"/>
    </source>
</evidence>
<dbReference type="GO" id="GO:0005576">
    <property type="term" value="C:extracellular region"/>
    <property type="evidence" value="ECO:0007669"/>
    <property type="project" value="TreeGrafter"/>
</dbReference>
<reference evidence="1" key="1">
    <citation type="submission" date="2020-12" db="EMBL/GenBank/DDBJ databases">
        <title>The genome sequence of Inhella sp. 1Y17.</title>
        <authorList>
            <person name="Liu Y."/>
        </authorList>
    </citation>
    <scope>NUCLEOTIDE SEQUENCE</scope>
    <source>
        <strain evidence="1">1Y17</strain>
    </source>
</reference>
<gene>
    <name evidence="1" type="ORF">I7X39_15525</name>
</gene>
<organism evidence="1 2">
    <name type="scientific">Inhella proteolytica</name>
    <dbReference type="NCBI Taxonomy" id="2795029"/>
    <lineage>
        <taxon>Bacteria</taxon>
        <taxon>Pseudomonadati</taxon>
        <taxon>Pseudomonadota</taxon>
        <taxon>Betaproteobacteria</taxon>
        <taxon>Burkholderiales</taxon>
        <taxon>Sphaerotilaceae</taxon>
        <taxon>Inhella</taxon>
    </lineage>
</organism>
<evidence type="ECO:0000313" key="2">
    <source>
        <dbReference type="Proteomes" id="UP000613266"/>
    </source>
</evidence>